<protein>
    <submittedName>
        <fullName evidence="1">Uncharacterized protein</fullName>
    </submittedName>
</protein>
<dbReference type="AlphaFoldDB" id="A0A4Q2A4Q4"/>
<sequence length="77" mass="8517">MDSFCKKITMPDGTVLSGAAAREYRLSLYDDGVDEVIANVHAETDARNARRHAEYVIDKASASSKRITRTRTGDKVN</sequence>
<proteinExistence type="predicted"/>
<dbReference type="RefSeq" id="WP_060280503.1">
    <property type="nucleotide sequence ID" value="NZ_QWEX01000005.1"/>
</dbReference>
<dbReference type="Proteomes" id="UP000289650">
    <property type="component" value="Unassembled WGS sequence"/>
</dbReference>
<comment type="caution">
    <text evidence="1">The sequence shown here is derived from an EMBL/GenBank/DDBJ whole genome shotgun (WGS) entry which is preliminary data.</text>
</comment>
<dbReference type="EMBL" id="QWEX01000005">
    <property type="protein sequence ID" value="RXV64123.1"/>
    <property type="molecule type" value="Genomic_DNA"/>
</dbReference>
<organism evidence="1 2">
    <name type="scientific">Burkholderia stabilis</name>
    <dbReference type="NCBI Taxonomy" id="95485"/>
    <lineage>
        <taxon>Bacteria</taxon>
        <taxon>Pseudomonadati</taxon>
        <taxon>Pseudomonadota</taxon>
        <taxon>Betaproteobacteria</taxon>
        <taxon>Burkholderiales</taxon>
        <taxon>Burkholderiaceae</taxon>
        <taxon>Burkholderia</taxon>
        <taxon>Burkholderia cepacia complex</taxon>
    </lineage>
</organism>
<gene>
    <name evidence="1" type="ORF">D1006_40675</name>
</gene>
<evidence type="ECO:0000313" key="2">
    <source>
        <dbReference type="Proteomes" id="UP000289650"/>
    </source>
</evidence>
<name>A0A4Q2A4Q4_9BURK</name>
<evidence type="ECO:0000313" key="1">
    <source>
        <dbReference type="EMBL" id="RXV64123.1"/>
    </source>
</evidence>
<accession>A0A4Q2A4Q4</accession>
<reference evidence="1 2" key="1">
    <citation type="submission" date="2018-08" db="EMBL/GenBank/DDBJ databases">
        <title>Mountain-cultivated ginseng endophyte, Burkholderia stabilis and its activity against ginseng root rot disease.</title>
        <authorList>
            <person name="Tapan Kumar M."/>
            <person name="Bae H."/>
            <person name="Shanmugam G."/>
            <person name="Jeon J."/>
        </authorList>
    </citation>
    <scope>NUCLEOTIDE SEQUENCE [LARGE SCALE GENOMIC DNA]</scope>
    <source>
        <strain evidence="1 2">EB159</strain>
    </source>
</reference>